<evidence type="ECO:0000313" key="2">
    <source>
        <dbReference type="Proteomes" id="UP001597282"/>
    </source>
</evidence>
<protein>
    <recommendedName>
        <fullName evidence="3">Pre-toxin TG domain-containing protein</fullName>
    </recommendedName>
</protein>
<accession>A0ABW4CDG9</accession>
<reference evidence="2" key="1">
    <citation type="journal article" date="2019" name="Int. J. Syst. Evol. Microbiol.">
        <title>The Global Catalogue of Microorganisms (GCM) 10K type strain sequencing project: providing services to taxonomists for standard genome sequencing and annotation.</title>
        <authorList>
            <consortium name="The Broad Institute Genomics Platform"/>
            <consortium name="The Broad Institute Genome Sequencing Center for Infectious Disease"/>
            <person name="Wu L."/>
            <person name="Ma J."/>
        </authorList>
    </citation>
    <scope>NUCLEOTIDE SEQUENCE [LARGE SCALE GENOMIC DNA]</scope>
    <source>
        <strain evidence="2">S1</strain>
    </source>
</reference>
<gene>
    <name evidence="1" type="ORF">ACFQ4Y_11980</name>
</gene>
<sequence length="139" mass="15381">MDEDGNEIGWGERLFRGALVVPIAKPVKGGKMALKYGDKALTAGKKNLDDVARKGKKTACGCPFSPHYKVAKEGGKHSGFYKQYVSKSNDQINKGISSIQKQIEEHEDKIKNPTKYIPGFKELDPRQQKALLTKNGHPI</sequence>
<proteinExistence type="predicted"/>
<comment type="caution">
    <text evidence="1">The sequence shown here is derived from an EMBL/GenBank/DDBJ whole genome shotgun (WGS) entry which is preliminary data.</text>
</comment>
<dbReference type="EMBL" id="JBHTNU010000011">
    <property type="protein sequence ID" value="MFD1427625.1"/>
    <property type="molecule type" value="Genomic_DNA"/>
</dbReference>
<evidence type="ECO:0000313" key="1">
    <source>
        <dbReference type="EMBL" id="MFD1427625.1"/>
    </source>
</evidence>
<evidence type="ECO:0008006" key="3">
    <source>
        <dbReference type="Google" id="ProtNLM"/>
    </source>
</evidence>
<organism evidence="1 2">
    <name type="scientific">Kroppenstedtia sanguinis</name>
    <dbReference type="NCBI Taxonomy" id="1380684"/>
    <lineage>
        <taxon>Bacteria</taxon>
        <taxon>Bacillati</taxon>
        <taxon>Bacillota</taxon>
        <taxon>Bacilli</taxon>
        <taxon>Bacillales</taxon>
        <taxon>Thermoactinomycetaceae</taxon>
        <taxon>Kroppenstedtia</taxon>
    </lineage>
</organism>
<name>A0ABW4CDG9_9BACL</name>
<keyword evidence="2" id="KW-1185">Reference proteome</keyword>
<dbReference type="Proteomes" id="UP001597282">
    <property type="component" value="Unassembled WGS sequence"/>
</dbReference>
<dbReference type="RefSeq" id="WP_380165815.1">
    <property type="nucleotide sequence ID" value="NZ_JBHTNU010000011.1"/>
</dbReference>